<name>A0A2T1A5T7_9ACTN</name>
<dbReference type="PANTHER" id="PTHR42793:SF1">
    <property type="entry name" value="PEPTIDYL-LYSINE N-ACETYLTRANSFERASE PATZ"/>
    <property type="match status" value="1"/>
</dbReference>
<keyword evidence="3" id="KW-1185">Reference proteome</keyword>
<dbReference type="SUPFAM" id="SSF56059">
    <property type="entry name" value="Glutathione synthetase ATP-binding domain-like"/>
    <property type="match status" value="1"/>
</dbReference>
<dbReference type="AlphaFoldDB" id="A0A2T1A5T7"/>
<accession>A0A2T1A5T7</accession>
<evidence type="ECO:0000259" key="1">
    <source>
        <dbReference type="SMART" id="SM00881"/>
    </source>
</evidence>
<proteinExistence type="predicted"/>
<comment type="caution">
    <text evidence="2">The sequence shown here is derived from an EMBL/GenBank/DDBJ whole genome shotgun (WGS) entry which is preliminary data.</text>
</comment>
<evidence type="ECO:0000313" key="3">
    <source>
        <dbReference type="Proteomes" id="UP000237752"/>
    </source>
</evidence>
<organism evidence="2 3">
    <name type="scientific">Antricoccus suffuscus</name>
    <dbReference type="NCBI Taxonomy" id="1629062"/>
    <lineage>
        <taxon>Bacteria</taxon>
        <taxon>Bacillati</taxon>
        <taxon>Actinomycetota</taxon>
        <taxon>Actinomycetes</taxon>
        <taxon>Geodermatophilales</taxon>
        <taxon>Antricoccaceae</taxon>
        <taxon>Antricoccus</taxon>
    </lineage>
</organism>
<dbReference type="InterPro" id="IPR013815">
    <property type="entry name" value="ATP_grasp_subdomain_1"/>
</dbReference>
<dbReference type="GO" id="GO:0005524">
    <property type="term" value="F:ATP binding"/>
    <property type="evidence" value="ECO:0007669"/>
    <property type="project" value="InterPro"/>
</dbReference>
<dbReference type="InterPro" id="IPR003781">
    <property type="entry name" value="CoA-bd"/>
</dbReference>
<dbReference type="Gene3D" id="3.30.1490.20">
    <property type="entry name" value="ATP-grasp fold, A domain"/>
    <property type="match status" value="1"/>
</dbReference>
<dbReference type="InterPro" id="IPR032875">
    <property type="entry name" value="Succ_CoA_lig_flav_dom"/>
</dbReference>
<reference evidence="2 3" key="1">
    <citation type="submission" date="2018-03" db="EMBL/GenBank/DDBJ databases">
        <title>Genomic Encyclopedia of Archaeal and Bacterial Type Strains, Phase II (KMG-II): from individual species to whole genera.</title>
        <authorList>
            <person name="Goeker M."/>
        </authorList>
    </citation>
    <scope>NUCLEOTIDE SEQUENCE [LARGE SCALE GENOMIC DNA]</scope>
    <source>
        <strain evidence="2 3">DSM 100065</strain>
    </source>
</reference>
<gene>
    <name evidence="2" type="ORF">CLV47_10196</name>
</gene>
<dbReference type="PANTHER" id="PTHR42793">
    <property type="entry name" value="COA BINDING DOMAIN CONTAINING PROTEIN"/>
    <property type="match status" value="1"/>
</dbReference>
<dbReference type="Pfam" id="PF13607">
    <property type="entry name" value="Succ_CoA_lig"/>
    <property type="match status" value="1"/>
</dbReference>
<dbReference type="OrthoDB" id="190266at2"/>
<dbReference type="SMART" id="SM00881">
    <property type="entry name" value="CoA_binding"/>
    <property type="match status" value="1"/>
</dbReference>
<dbReference type="SUPFAM" id="SSF51735">
    <property type="entry name" value="NAD(P)-binding Rossmann-fold domains"/>
    <property type="match status" value="1"/>
</dbReference>
<dbReference type="Gene3D" id="3.40.50.720">
    <property type="entry name" value="NAD(P)-binding Rossmann-like Domain"/>
    <property type="match status" value="1"/>
</dbReference>
<dbReference type="Gene3D" id="3.30.470.20">
    <property type="entry name" value="ATP-grasp fold, B domain"/>
    <property type="match status" value="1"/>
</dbReference>
<dbReference type="Pfam" id="PF13549">
    <property type="entry name" value="ATP-grasp_5"/>
    <property type="match status" value="1"/>
</dbReference>
<feature type="domain" description="CoA-binding" evidence="1">
    <location>
        <begin position="27"/>
        <end position="123"/>
    </location>
</feature>
<evidence type="ECO:0000313" key="2">
    <source>
        <dbReference type="EMBL" id="PRZ43972.1"/>
    </source>
</evidence>
<dbReference type="InterPro" id="IPR016102">
    <property type="entry name" value="Succinyl-CoA_synth-like"/>
</dbReference>
<sequence>MTLPAVYVSRIDGPLDTAQRSGALSKIFNPRSIAVVGVSPDRELSWGRRTVDQILNSRYTGELTAIGKRAAPDSRAKWALSLSDMPEVPDLIVVAVPASAAVGVVKEAHDLGVGGAIVYSSGFSEMGTEEGAALERALIEAAGDMPFLGPNCLGIVNKQIDLSITTTVYVVRPAQPAGPVAIATQSGALGFVLADLLDGAGIGYSSYASVGNSSMVDATAAAAEILTHESTRVVVVYLEGSINAVGLAELGDRAREMGKFVVALSVGRSAAGQRAALSHTSAAAGDHLLLEALCRQHGITLVGSDEDVVTGVLDALRNRPLPPNPNICILTMSGGAGGLLADGFANLNVRVDPLRPELIQAIRDMGIRDAGVSNPVDLGGNFITLIDKLPDLIALICAQQDIDGLVLYLTFGDRAMEHYQKLATIIGGATKPSWFIWACPPQGAVEELGMPGVVFTTTAGFLRHIEVATAAHPPSAVIEAPASRKVGLREGTSVLTEVKASALTTAAGIRHVDTASSADPLDVVRQVEKRGWEGPFVLKIDASDIPHRAKAGALRLGVTREILQEGLESLSEVAGTLSTDPDCVLVAQPMLAHSHEIALGFVRDEIFGASLIVGMGGADAENPHAARRALLLPTSRDEARSLASWASVALDVPRDEIESAIVGLGDLIESHPEYAEIDINPIIVHEGHLVAVDALIIIND</sequence>
<protein>
    <submittedName>
        <fullName evidence="2">Acyl-CoA synthetase (NDP forming)</fullName>
    </submittedName>
</protein>
<dbReference type="EMBL" id="PVUE01000001">
    <property type="protein sequence ID" value="PRZ43972.1"/>
    <property type="molecule type" value="Genomic_DNA"/>
</dbReference>
<dbReference type="Pfam" id="PF13380">
    <property type="entry name" value="CoA_binding_2"/>
    <property type="match status" value="1"/>
</dbReference>
<dbReference type="InterPro" id="IPR036291">
    <property type="entry name" value="NAD(P)-bd_dom_sf"/>
</dbReference>
<dbReference type="SUPFAM" id="SSF52210">
    <property type="entry name" value="Succinyl-CoA synthetase domains"/>
    <property type="match status" value="2"/>
</dbReference>
<dbReference type="Proteomes" id="UP000237752">
    <property type="component" value="Unassembled WGS sequence"/>
</dbReference>
<dbReference type="Gene3D" id="3.40.50.261">
    <property type="entry name" value="Succinyl-CoA synthetase domains"/>
    <property type="match status" value="2"/>
</dbReference>